<proteinExistence type="predicted"/>
<keyword evidence="1" id="KW-0472">Membrane</keyword>
<keyword evidence="1" id="KW-1133">Transmembrane helix</keyword>
<reference evidence="2" key="1">
    <citation type="submission" date="2019-08" db="EMBL/GenBank/DDBJ databases">
        <authorList>
            <person name="Kucharzyk K."/>
            <person name="Murdoch R.W."/>
            <person name="Higgins S."/>
            <person name="Loffler F."/>
        </authorList>
    </citation>
    <scope>NUCLEOTIDE SEQUENCE</scope>
</reference>
<feature type="transmembrane region" description="Helical" evidence="1">
    <location>
        <begin position="112"/>
        <end position="133"/>
    </location>
</feature>
<dbReference type="Pfam" id="PF18949">
    <property type="entry name" value="DUF5693"/>
    <property type="match status" value="1"/>
</dbReference>
<comment type="caution">
    <text evidence="2">The sequence shown here is derived from an EMBL/GenBank/DDBJ whole genome shotgun (WGS) entry which is preliminary data.</text>
</comment>
<keyword evidence="1" id="KW-0812">Transmembrane</keyword>
<name>A0A645JHB8_9ZZZZ</name>
<dbReference type="AlphaFoldDB" id="A0A645JHB8"/>
<dbReference type="InterPro" id="IPR043748">
    <property type="entry name" value="DUF5693"/>
</dbReference>
<accession>A0A645JHB8</accession>
<sequence length="144" mass="16291">MKVVFALIVFAFIAWVFIGRSGHTAGVPVPDIEVKLRLFLEEMMKARPREKEFMVGHPAFYLAAFAVYNKFPRLLSVAFILAATIGQGSLVQTFAHMRTPIIMSYIRAIDGYLLGAAIGICVLIAFAMFYPYLQALQRRYLKHE</sequence>
<dbReference type="EMBL" id="VSSQ01141984">
    <property type="protein sequence ID" value="MPN63088.1"/>
    <property type="molecule type" value="Genomic_DNA"/>
</dbReference>
<gene>
    <name evidence="2" type="ORF">SDC9_210842</name>
</gene>
<organism evidence="2">
    <name type="scientific">bioreactor metagenome</name>
    <dbReference type="NCBI Taxonomy" id="1076179"/>
    <lineage>
        <taxon>unclassified sequences</taxon>
        <taxon>metagenomes</taxon>
        <taxon>ecological metagenomes</taxon>
    </lineage>
</organism>
<feature type="transmembrane region" description="Helical" evidence="1">
    <location>
        <begin position="71"/>
        <end position="91"/>
    </location>
</feature>
<protein>
    <submittedName>
        <fullName evidence="2">Uncharacterized protein</fullName>
    </submittedName>
</protein>
<evidence type="ECO:0000256" key="1">
    <source>
        <dbReference type="SAM" id="Phobius"/>
    </source>
</evidence>
<evidence type="ECO:0000313" key="2">
    <source>
        <dbReference type="EMBL" id="MPN63088.1"/>
    </source>
</evidence>